<protein>
    <submittedName>
        <fullName evidence="2">Uncharacterized protein</fullName>
    </submittedName>
</protein>
<name>A0A5C5G632_9BASI</name>
<reference evidence="2 3" key="1">
    <citation type="submission" date="2019-03" db="EMBL/GenBank/DDBJ databases">
        <title>Rhodosporidium diobovatum UCD-FST 08-225 genome sequencing, assembly, and annotation.</title>
        <authorList>
            <person name="Fakankun I.U."/>
            <person name="Fristensky B."/>
            <person name="Levin D.B."/>
        </authorList>
    </citation>
    <scope>NUCLEOTIDE SEQUENCE [LARGE SCALE GENOMIC DNA]</scope>
    <source>
        <strain evidence="2 3">UCD-FST 08-225</strain>
    </source>
</reference>
<evidence type="ECO:0000313" key="3">
    <source>
        <dbReference type="Proteomes" id="UP000311382"/>
    </source>
</evidence>
<dbReference type="AlphaFoldDB" id="A0A5C5G632"/>
<dbReference type="Proteomes" id="UP000311382">
    <property type="component" value="Unassembled WGS sequence"/>
</dbReference>
<accession>A0A5C5G632</accession>
<feature type="transmembrane region" description="Helical" evidence="1">
    <location>
        <begin position="100"/>
        <end position="124"/>
    </location>
</feature>
<keyword evidence="1" id="KW-1133">Transmembrane helix</keyword>
<feature type="transmembrane region" description="Helical" evidence="1">
    <location>
        <begin position="298"/>
        <end position="320"/>
    </location>
</feature>
<evidence type="ECO:0000256" key="1">
    <source>
        <dbReference type="SAM" id="Phobius"/>
    </source>
</evidence>
<feature type="transmembrane region" description="Helical" evidence="1">
    <location>
        <begin position="332"/>
        <end position="353"/>
    </location>
</feature>
<comment type="caution">
    <text evidence="2">The sequence shown here is derived from an EMBL/GenBank/DDBJ whole genome shotgun (WGS) entry which is preliminary data.</text>
</comment>
<keyword evidence="3" id="KW-1185">Reference proteome</keyword>
<keyword evidence="1" id="KW-0812">Transmembrane</keyword>
<dbReference type="OrthoDB" id="2526106at2759"/>
<feature type="transmembrane region" description="Helical" evidence="1">
    <location>
        <begin position="246"/>
        <end position="277"/>
    </location>
</feature>
<dbReference type="EMBL" id="SOZI01000011">
    <property type="protein sequence ID" value="TNY23421.1"/>
    <property type="molecule type" value="Genomic_DNA"/>
</dbReference>
<gene>
    <name evidence="2" type="ORF">DMC30DRAFT_19978</name>
</gene>
<feature type="transmembrane region" description="Helical" evidence="1">
    <location>
        <begin position="204"/>
        <end position="226"/>
    </location>
</feature>
<organism evidence="2 3">
    <name type="scientific">Rhodotorula diobovata</name>
    <dbReference type="NCBI Taxonomy" id="5288"/>
    <lineage>
        <taxon>Eukaryota</taxon>
        <taxon>Fungi</taxon>
        <taxon>Dikarya</taxon>
        <taxon>Basidiomycota</taxon>
        <taxon>Pucciniomycotina</taxon>
        <taxon>Microbotryomycetes</taxon>
        <taxon>Sporidiobolales</taxon>
        <taxon>Sporidiobolaceae</taxon>
        <taxon>Rhodotorula</taxon>
    </lineage>
</organism>
<proteinExistence type="predicted"/>
<evidence type="ECO:0000313" key="2">
    <source>
        <dbReference type="EMBL" id="TNY23421.1"/>
    </source>
</evidence>
<sequence>MKADALFAELCPDMSVAQYCLAPPADGVCCGICPNAVVSGLGGHISLAFSSLSSIAAIAVAPASAPSALLSNLIQANAYAVSLLGYLLSDSSGLDFFHAAYALLLAFSSLIPLAAIAASPPWAVTGQKSPQERKDEAQQMVLDVLGEMERGGGSSSDDEKRSLRHRRGRLSRKRLARVIDDNPSLVLDLGAGRPPCCGIPGSHWALYLGFGASVLIWGAALFLGVLGGATGDTRVTLSQPNCTEGLGAAAALILYADIGFMMLGVAIFIGTVINHLMHDVADALQRDVVTEYSGSPKLVFGVSFLLWLLWMVVSFSIYFMAAGQNLLAAGEFSWSFGSTFSALMIIIPVYSIVKTAWSQRN</sequence>
<keyword evidence="1" id="KW-0472">Membrane</keyword>